<reference evidence="2 3" key="1">
    <citation type="submission" date="2019-01" db="EMBL/GenBank/DDBJ databases">
        <title>Genome sequences of marine Pseudoalteromonas species.</title>
        <authorList>
            <person name="Boraston A.B."/>
            <person name="Hehemann J.-H."/>
            <person name="Vickers C.J."/>
            <person name="Salama-Alber O."/>
            <person name="Abe K."/>
            <person name="Hettle A.J."/>
        </authorList>
    </citation>
    <scope>NUCLEOTIDE SEQUENCE [LARGE SCALE GENOMIC DNA]</scope>
    <source>
        <strain evidence="2 3">PS42</strain>
    </source>
</reference>
<dbReference type="EMBL" id="SEUK01000052">
    <property type="protein sequence ID" value="KAA1158621.1"/>
    <property type="molecule type" value="Genomic_DNA"/>
</dbReference>
<proteinExistence type="predicted"/>
<dbReference type="Proteomes" id="UP000324162">
    <property type="component" value="Unassembled WGS sequence"/>
</dbReference>
<dbReference type="AlphaFoldDB" id="A0AB73BEK3"/>
<comment type="caution">
    <text evidence="2">The sequence shown here is derived from an EMBL/GenBank/DDBJ whole genome shotgun (WGS) entry which is preliminary data.</text>
</comment>
<sequence length="298" mass="34428">MATIEKGSSFSIDSIDIEIETVFTDKREILVYVESFEDIPFWLRAFKKAGIEGCKIVEISSDHTTNGKSSILSKIRAEKIKLGKFLLIAVDSDYDYLKDQNQDILSSEFCFQTYCYSIENYIYYPYDLTEQCSIASNCIEFLSPQDCFGETLKDWSLSIAPEYLNFLRDDCLESIAKATNSLNNLQEIESPDIDIDIEPCYLDKGLTAENLYLFIRGHDLEEAMVNSCEAYTDKILQLKKDKINNSPLADKVKGQRIGEFLNARTHFKNILKHRDFSHIPFYENIISEIKEFERNTFK</sequence>
<dbReference type="InterPro" id="IPR029492">
    <property type="entry name" value="DUF4435"/>
</dbReference>
<evidence type="ECO:0000313" key="2">
    <source>
        <dbReference type="EMBL" id="KAA1158621.1"/>
    </source>
</evidence>
<dbReference type="RefSeq" id="WP_149614666.1">
    <property type="nucleotide sequence ID" value="NZ_SEUK01000052.1"/>
</dbReference>
<accession>A0AB73BEK3</accession>
<evidence type="ECO:0000313" key="3">
    <source>
        <dbReference type="Proteomes" id="UP000324162"/>
    </source>
</evidence>
<gene>
    <name evidence="2" type="ORF">EU508_13980</name>
</gene>
<organism evidence="2 3">
    <name type="scientific">Pseudoalteromonas fuliginea</name>
    <dbReference type="NCBI Taxonomy" id="1872678"/>
    <lineage>
        <taxon>Bacteria</taxon>
        <taxon>Pseudomonadati</taxon>
        <taxon>Pseudomonadota</taxon>
        <taxon>Gammaproteobacteria</taxon>
        <taxon>Alteromonadales</taxon>
        <taxon>Pseudoalteromonadaceae</taxon>
        <taxon>Pseudoalteromonas</taxon>
    </lineage>
</organism>
<feature type="domain" description="DUF4435" evidence="1">
    <location>
        <begin position="27"/>
        <end position="130"/>
    </location>
</feature>
<dbReference type="Pfam" id="PF14491">
    <property type="entry name" value="DUF4435"/>
    <property type="match status" value="1"/>
</dbReference>
<protein>
    <submittedName>
        <fullName evidence="2">DUF4435 domain-containing protein</fullName>
    </submittedName>
</protein>
<evidence type="ECO:0000259" key="1">
    <source>
        <dbReference type="Pfam" id="PF14491"/>
    </source>
</evidence>
<name>A0AB73BEK3_9GAMM</name>